<dbReference type="Pfam" id="PF12777">
    <property type="entry name" value="MT"/>
    <property type="match status" value="3"/>
</dbReference>
<organism evidence="6 7">
    <name type="scientific">Cymbomonas tetramitiformis</name>
    <dbReference type="NCBI Taxonomy" id="36881"/>
    <lineage>
        <taxon>Eukaryota</taxon>
        <taxon>Viridiplantae</taxon>
        <taxon>Chlorophyta</taxon>
        <taxon>Pyramimonadophyceae</taxon>
        <taxon>Pyramimonadales</taxon>
        <taxon>Pyramimonadaceae</taxon>
        <taxon>Cymbomonas</taxon>
    </lineage>
</organism>
<gene>
    <name evidence="6" type="ORF">CYMTET_27951</name>
</gene>
<feature type="compositionally biased region" description="Low complexity" evidence="4">
    <location>
        <begin position="956"/>
        <end position="973"/>
    </location>
</feature>
<feature type="domain" description="Dynein heavy chain coiled coil stalk" evidence="5">
    <location>
        <begin position="638"/>
        <end position="745"/>
    </location>
</feature>
<dbReference type="InterPro" id="IPR026983">
    <property type="entry name" value="DHC"/>
</dbReference>
<comment type="caution">
    <text evidence="6">The sequence shown here is derived from an EMBL/GenBank/DDBJ whole genome shotgun (WGS) entry which is preliminary data.</text>
</comment>
<evidence type="ECO:0000313" key="6">
    <source>
        <dbReference type="EMBL" id="KAK3263232.1"/>
    </source>
</evidence>
<comment type="subcellular location">
    <subcellularLocation>
        <location evidence="1">Cell projection</location>
        <location evidence="1">Cilium</location>
    </subcellularLocation>
</comment>
<sequence length="1394" mass="153102">MEVPTHGCNVGLEALTAKATEQFQALSSITSRLAELHHLNVDPYANLKSVSEERRAALGASDRRIARVALTAADTALSYITPASLAQLSSQADSRQSSLTVLSVVLVLLGHTTRCAEARKKGWSYAVRQLRQEDFLEQLRAVTLRVTSEGLPSSTWNSLHATLVTLEGVDFASERASCLAASQLYAWARNLVTYHAWAPPSTQQPESAPATNSNHAQLLSEGEACSVELNTTLSLLEALLRERRAELELTKAPLEALQRSLYCLCKNALTEMKAMSNPPEAVKKVMETTCILFGVKPVRRREEHSAGDARYVSDYWPPSKKLLGDPELMLKLTTFDVHSLTPRRLTQLRRHLADSALDPEAVRRVSLAAGSLCMWVTAVAAYAEPLQAATRIATGVKSAEEARHRAVQVAASFEELRRARKERAARETEQDFGDDASSLSLHEALPRERVAELELTKPPLEALQRSLYCLCKKDLTEMKAMSNPPEAVKKVMETTCILFGVKPVRRREEHSAGDARYVSDYWPPSKKLLGDPELMLKLTTFDVHSLTPRRLTQLRRHLADSALDPEAVRRVSLAAGSLCMWVTAVAAYAEPLQEERAACETEQGFGDDASWEMIEPPDAEPADLPLPPSPPGGWQSMALASLDCIDPRMLLEVRALKRPPELLLVTHQAVCSVLRTRSDTWKDCKEIMRDVNVFLGRLRALDPSDIDLTLLTKLHRFMQVPGFSAERLRAVSTAGSLLCQWVTAVYQQRRAAVRASPLPSCGLEVEGGAVWAGVPVPLPINPEEERGEGASPGPQAPTRFLTLSDLTELGAYSHPPACVEAAVSAVMLLIGQTDISWARAQRLLRAKVLHPGSLGDLQLACRQRLKARGGSRIAMDELPEAADFSAAMARVTSARALVEKHPPGDVFHVSRAAVGVASWARAVVADADLALEMTCAAAGWIPIGHREVGSVPADTAAASGREAGARSPRAAPSDGADAQLDSRLSAALAEGVPERAASAAIELLRSRASEDEELQGLDAMWQRWMAEKLRWQTGKADPGGVNSLPFPKEGNMFALSSAEWRLAQHYNCLLCPGGPRKLRAVEWGIGSRCKRTPYDSNQRPFNLRRFEVRYAEAGQPVEVEVAIEPSELRPEFHAGEAFYDGIVLGGCAWGLRENVLGEVGDDVEQQWVASLRGGTELSVFHELRCGTDLSEFYDGVIGEAGVWQPLPADVIKDDVLNAAQVALLVARERRGGFAGNCREFWQSGERGPVLAIQRRLQRMQKYFQAYDPKRAVPPVSDEFFRECVRVLKPMDVADITARHRMQEAEQWEWWAEEGAQLTCFPAEGKWPPPTWHGVAQRKARAARRKAAAAARQKAERDRKPLLQKDAVGDVQGEQAVVECVPLQSSDRSWNCNVA</sequence>
<feature type="domain" description="Dynein heavy chain coiled coil stalk" evidence="5">
    <location>
        <begin position="452"/>
        <end position="590"/>
    </location>
</feature>
<dbReference type="Gene3D" id="1.20.920.60">
    <property type="match status" value="4"/>
</dbReference>
<evidence type="ECO:0000256" key="1">
    <source>
        <dbReference type="ARBA" id="ARBA00004138"/>
    </source>
</evidence>
<dbReference type="GO" id="GO:0045505">
    <property type="term" value="F:dynein intermediate chain binding"/>
    <property type="evidence" value="ECO:0007669"/>
    <property type="project" value="InterPro"/>
</dbReference>
<dbReference type="Gene3D" id="1.10.287.2610">
    <property type="match status" value="1"/>
</dbReference>
<evidence type="ECO:0000259" key="5">
    <source>
        <dbReference type="Pfam" id="PF12777"/>
    </source>
</evidence>
<dbReference type="EMBL" id="LGRX02015621">
    <property type="protein sequence ID" value="KAK3263232.1"/>
    <property type="molecule type" value="Genomic_DNA"/>
</dbReference>
<feature type="compositionally biased region" description="Basic and acidic residues" evidence="4">
    <location>
        <begin position="1352"/>
        <end position="1362"/>
    </location>
</feature>
<dbReference type="GO" id="GO:0005929">
    <property type="term" value="C:cilium"/>
    <property type="evidence" value="ECO:0007669"/>
    <property type="project" value="UniProtKB-SubCell"/>
</dbReference>
<proteinExistence type="predicted"/>
<accession>A0AAE0FP53</accession>
<reference evidence="6 7" key="1">
    <citation type="journal article" date="2015" name="Genome Biol. Evol.">
        <title>Comparative Genomics of a Bacterivorous Green Alga Reveals Evolutionary Causalities and Consequences of Phago-Mixotrophic Mode of Nutrition.</title>
        <authorList>
            <person name="Burns J.A."/>
            <person name="Paasch A."/>
            <person name="Narechania A."/>
            <person name="Kim E."/>
        </authorList>
    </citation>
    <scope>NUCLEOTIDE SEQUENCE [LARGE SCALE GENOMIC DNA]</scope>
    <source>
        <strain evidence="6 7">PLY_AMNH</strain>
    </source>
</reference>
<dbReference type="GO" id="GO:0030286">
    <property type="term" value="C:dynein complex"/>
    <property type="evidence" value="ECO:0007669"/>
    <property type="project" value="InterPro"/>
</dbReference>
<name>A0AAE0FP53_9CHLO</name>
<evidence type="ECO:0000313" key="7">
    <source>
        <dbReference type="Proteomes" id="UP001190700"/>
    </source>
</evidence>
<feature type="region of interest" description="Disordered" evidence="4">
    <location>
        <begin position="952"/>
        <end position="978"/>
    </location>
</feature>
<dbReference type="Proteomes" id="UP001190700">
    <property type="component" value="Unassembled WGS sequence"/>
</dbReference>
<keyword evidence="2" id="KW-0969">Cilium</keyword>
<dbReference type="PANTHER" id="PTHR45703">
    <property type="entry name" value="DYNEIN HEAVY CHAIN"/>
    <property type="match status" value="1"/>
</dbReference>
<evidence type="ECO:0000256" key="4">
    <source>
        <dbReference type="SAM" id="MobiDB-lite"/>
    </source>
</evidence>
<feature type="region of interest" description="Disordered" evidence="4">
    <location>
        <begin position="1348"/>
        <end position="1367"/>
    </location>
</feature>
<evidence type="ECO:0000256" key="3">
    <source>
        <dbReference type="ARBA" id="ARBA00023273"/>
    </source>
</evidence>
<protein>
    <recommendedName>
        <fullName evidence="5">Dynein heavy chain coiled coil stalk domain-containing protein</fullName>
    </recommendedName>
</protein>
<dbReference type="InterPro" id="IPR024743">
    <property type="entry name" value="Dynein_HC_stalk"/>
</dbReference>
<keyword evidence="7" id="KW-1185">Reference proteome</keyword>
<keyword evidence="3" id="KW-0966">Cell projection</keyword>
<dbReference type="GO" id="GO:0051959">
    <property type="term" value="F:dynein light intermediate chain binding"/>
    <property type="evidence" value="ECO:0007669"/>
    <property type="project" value="InterPro"/>
</dbReference>
<evidence type="ECO:0000256" key="2">
    <source>
        <dbReference type="ARBA" id="ARBA00023069"/>
    </source>
</evidence>
<feature type="domain" description="Dynein heavy chain coiled coil stalk" evidence="5">
    <location>
        <begin position="245"/>
        <end position="384"/>
    </location>
</feature>
<dbReference type="GO" id="GO:0007018">
    <property type="term" value="P:microtubule-based movement"/>
    <property type="evidence" value="ECO:0007669"/>
    <property type="project" value="InterPro"/>
</dbReference>